<evidence type="ECO:0000313" key="2">
    <source>
        <dbReference type="EMBL" id="OYR54980.1"/>
    </source>
</evidence>
<reference evidence="2 3" key="1">
    <citation type="journal article" date="2014" name="Front. Microbiol.">
        <title>Population and genomic analysis of the genus Halorubrum.</title>
        <authorList>
            <person name="Fullmer M.S."/>
            <person name="Soucy S.M."/>
            <person name="Swithers K.S."/>
            <person name="Makkay A.M."/>
            <person name="Wheeler R."/>
            <person name="Ventosa A."/>
            <person name="Gogarten J.P."/>
            <person name="Papke R.T."/>
        </authorList>
    </citation>
    <scope>NUCLEOTIDE SEQUENCE [LARGE SCALE GENOMIC DNA]</scope>
    <source>
        <strain evidence="2 3">Cb34</strain>
    </source>
</reference>
<dbReference type="RefSeq" id="WP_094533573.1">
    <property type="nucleotide sequence ID" value="NZ_NHPJ01000109.1"/>
</dbReference>
<dbReference type="Proteomes" id="UP000216308">
    <property type="component" value="Unassembled WGS sequence"/>
</dbReference>
<evidence type="ECO:0000256" key="1">
    <source>
        <dbReference type="SAM" id="MobiDB-lite"/>
    </source>
</evidence>
<comment type="caution">
    <text evidence="2">The sequence shown here is derived from an EMBL/GenBank/DDBJ whole genome shotgun (WGS) entry which is preliminary data.</text>
</comment>
<gene>
    <name evidence="2" type="ORF">DJ70_12650</name>
</gene>
<proteinExistence type="predicted"/>
<evidence type="ECO:0000313" key="3">
    <source>
        <dbReference type="Proteomes" id="UP000216308"/>
    </source>
</evidence>
<name>A0A256IEM5_9EURY</name>
<dbReference type="EMBL" id="NHPJ01000109">
    <property type="protein sequence ID" value="OYR54980.1"/>
    <property type="molecule type" value="Genomic_DNA"/>
</dbReference>
<protein>
    <submittedName>
        <fullName evidence="2">Uncharacterized protein</fullName>
    </submittedName>
</protein>
<feature type="region of interest" description="Disordered" evidence="1">
    <location>
        <begin position="237"/>
        <end position="268"/>
    </location>
</feature>
<feature type="region of interest" description="Disordered" evidence="1">
    <location>
        <begin position="1"/>
        <end position="34"/>
    </location>
</feature>
<dbReference type="OrthoDB" id="346385at2157"/>
<accession>A0A256IEM5</accession>
<keyword evidence="3" id="KW-1185">Reference proteome</keyword>
<sequence length="325" mass="35521">MSYNYGAYASNDNDSTQTSDSSGSSGSSTPDKNLTMVPHAAIEGDLVKVFGNENQFGQSLGLSWENVELVDGCLYYDPEKDKHKVFPWKDVVGIAPGEADGLSADDANQYLVKNYGTTEKRYELVEAVVPEQDEPVEIGNAIMWYSGSDEYGPKSASRTLAKILTRQGRDMVIDEEDSTAERYIKGWLRDTSASNVLRDDLEDRRFAFFEVKKQSNQSDRQYHHPIVVDTQTGAQVTVQNSTEETTGTLGGDENDESGDEGGEKEVAVPEPIADFISTCDSLGFNDRDRAATLLGDLIADEGNDLTADMVSDFGGEDAVLDEVAE</sequence>
<feature type="compositionally biased region" description="Low complexity" evidence="1">
    <location>
        <begin position="10"/>
        <end position="29"/>
    </location>
</feature>
<dbReference type="AlphaFoldDB" id="A0A256IEM5"/>
<organism evidence="2 3">
    <name type="scientific">Halorubrum halodurans</name>
    <dbReference type="NCBI Taxonomy" id="1383851"/>
    <lineage>
        <taxon>Archaea</taxon>
        <taxon>Methanobacteriati</taxon>
        <taxon>Methanobacteriota</taxon>
        <taxon>Stenosarchaea group</taxon>
        <taxon>Halobacteria</taxon>
        <taxon>Halobacteriales</taxon>
        <taxon>Haloferacaceae</taxon>
        <taxon>Halorubrum</taxon>
    </lineage>
</organism>